<feature type="compositionally biased region" description="Basic and acidic residues" evidence="4">
    <location>
        <begin position="60"/>
        <end position="79"/>
    </location>
</feature>
<evidence type="ECO:0000256" key="1">
    <source>
        <dbReference type="ARBA" id="ARBA00023015"/>
    </source>
</evidence>
<dbReference type="SMART" id="SM00530">
    <property type="entry name" value="HTH_XRE"/>
    <property type="match status" value="1"/>
</dbReference>
<gene>
    <name evidence="6" type="ORF">CLIT_10c02000</name>
</gene>
<evidence type="ECO:0000256" key="4">
    <source>
        <dbReference type="SAM" id="MobiDB-lite"/>
    </source>
</evidence>
<keyword evidence="1" id="KW-0805">Transcription regulation</keyword>
<protein>
    <submittedName>
        <fullName evidence="6">Helix-turn-helix domain-containing protein</fullName>
    </submittedName>
</protein>
<dbReference type="Gene3D" id="2.10.109.10">
    <property type="entry name" value="Umud Fragment, subunit A"/>
    <property type="match status" value="1"/>
</dbReference>
<dbReference type="EMBL" id="JJMM01000010">
    <property type="protein sequence ID" value="KDR95473.1"/>
    <property type="molecule type" value="Genomic_DNA"/>
</dbReference>
<dbReference type="SUPFAM" id="SSF47413">
    <property type="entry name" value="lambda repressor-like DNA-binding domains"/>
    <property type="match status" value="1"/>
</dbReference>
<name>A0A069RFA5_PEPLI</name>
<dbReference type="AlphaFoldDB" id="A0A069RFA5"/>
<dbReference type="InterPro" id="IPR010982">
    <property type="entry name" value="Lambda_DNA-bd_dom_sf"/>
</dbReference>
<dbReference type="OrthoDB" id="14949at2"/>
<dbReference type="STRING" id="1121324.CLIT_10c02000"/>
<feature type="domain" description="HTH cro/C1-type" evidence="5">
    <location>
        <begin position="8"/>
        <end position="62"/>
    </location>
</feature>
<evidence type="ECO:0000256" key="3">
    <source>
        <dbReference type="ARBA" id="ARBA00023163"/>
    </source>
</evidence>
<keyword evidence="7" id="KW-1185">Reference proteome</keyword>
<organism evidence="6 7">
    <name type="scientific">Peptoclostridium litorale DSM 5388</name>
    <dbReference type="NCBI Taxonomy" id="1121324"/>
    <lineage>
        <taxon>Bacteria</taxon>
        <taxon>Bacillati</taxon>
        <taxon>Bacillota</taxon>
        <taxon>Clostridia</taxon>
        <taxon>Peptostreptococcales</taxon>
        <taxon>Peptoclostridiaceae</taxon>
        <taxon>Peptoclostridium</taxon>
    </lineage>
</organism>
<dbReference type="PANTHER" id="PTHR40661">
    <property type="match status" value="1"/>
</dbReference>
<evidence type="ECO:0000313" key="7">
    <source>
        <dbReference type="Proteomes" id="UP000027946"/>
    </source>
</evidence>
<evidence type="ECO:0000259" key="5">
    <source>
        <dbReference type="PROSITE" id="PS50943"/>
    </source>
</evidence>
<dbReference type="RefSeq" id="WP_038263737.1">
    <property type="nucleotide sequence ID" value="NZ_FSRH01000010.1"/>
</dbReference>
<sequence length="222" mass="24900">MNRLAMKIKESRTAAGLTEKQLAKKCGLSVGYILQVESGKKIVNESIAEKILKALGTKEEFVTEEKPAPEPKQKKEAPRAQETVIAQPNETWADALAGVIKKYPIQDIQSGKAEGYKELPIISKKIEGHHPDKIIFVKSPNDDMESFRIQKGDVLMVFVTKDIQNNGIYLFEVSGKKMIRQLRKDANKQIRLSKRSNDPSAVTVDVNRVKVIGRVIKNEFSI</sequence>
<feature type="region of interest" description="Disordered" evidence="4">
    <location>
        <begin position="60"/>
        <end position="81"/>
    </location>
</feature>
<keyword evidence="3" id="KW-0804">Transcription</keyword>
<accession>A0A069RFA5</accession>
<dbReference type="InterPro" id="IPR001387">
    <property type="entry name" value="Cro/C1-type_HTH"/>
</dbReference>
<proteinExistence type="predicted"/>
<dbReference type="CDD" id="cd00093">
    <property type="entry name" value="HTH_XRE"/>
    <property type="match status" value="1"/>
</dbReference>
<keyword evidence="2" id="KW-0238">DNA-binding</keyword>
<evidence type="ECO:0000313" key="6">
    <source>
        <dbReference type="EMBL" id="KDR95473.1"/>
    </source>
</evidence>
<dbReference type="PROSITE" id="PS50943">
    <property type="entry name" value="HTH_CROC1"/>
    <property type="match status" value="1"/>
</dbReference>
<dbReference type="SUPFAM" id="SSF51306">
    <property type="entry name" value="LexA/Signal peptidase"/>
    <property type="match status" value="1"/>
</dbReference>
<dbReference type="Pfam" id="PF00717">
    <property type="entry name" value="Peptidase_S24"/>
    <property type="match status" value="1"/>
</dbReference>
<dbReference type="Pfam" id="PF01381">
    <property type="entry name" value="HTH_3"/>
    <property type="match status" value="1"/>
</dbReference>
<dbReference type="Gene3D" id="1.10.260.40">
    <property type="entry name" value="lambda repressor-like DNA-binding domains"/>
    <property type="match status" value="1"/>
</dbReference>
<dbReference type="CDD" id="cd06529">
    <property type="entry name" value="S24_LexA-like"/>
    <property type="match status" value="1"/>
</dbReference>
<dbReference type="Proteomes" id="UP000027946">
    <property type="component" value="Unassembled WGS sequence"/>
</dbReference>
<reference evidence="6 7" key="1">
    <citation type="submission" date="2014-03" db="EMBL/GenBank/DDBJ databases">
        <title>Genome sequence of Clostridium litorale W6, DSM 5388.</title>
        <authorList>
            <person name="Poehlein A."/>
            <person name="Jagirdar A."/>
            <person name="Khonsari B."/>
            <person name="Chibani C.M."/>
            <person name="Gutierrez Gutierrez D.A."/>
            <person name="Davydova E."/>
            <person name="Alghaithi H.S."/>
            <person name="Nair K.P."/>
            <person name="Dhamotharan K."/>
            <person name="Chandran L."/>
            <person name="G W."/>
            <person name="Daniel R."/>
        </authorList>
    </citation>
    <scope>NUCLEOTIDE SEQUENCE [LARGE SCALE GENOMIC DNA]</scope>
    <source>
        <strain evidence="6 7">W6</strain>
    </source>
</reference>
<dbReference type="InterPro" id="IPR036286">
    <property type="entry name" value="LexA/Signal_pep-like_sf"/>
</dbReference>
<evidence type="ECO:0000256" key="2">
    <source>
        <dbReference type="ARBA" id="ARBA00023125"/>
    </source>
</evidence>
<dbReference type="eggNOG" id="COG1813">
    <property type="taxonomic scope" value="Bacteria"/>
</dbReference>
<dbReference type="PANTHER" id="PTHR40661:SF3">
    <property type="entry name" value="FELS-1 PROPHAGE TRANSCRIPTIONAL REGULATOR"/>
    <property type="match status" value="1"/>
</dbReference>
<comment type="caution">
    <text evidence="6">The sequence shown here is derived from an EMBL/GenBank/DDBJ whole genome shotgun (WGS) entry which is preliminary data.</text>
</comment>
<dbReference type="GO" id="GO:0003677">
    <property type="term" value="F:DNA binding"/>
    <property type="evidence" value="ECO:0007669"/>
    <property type="project" value="UniProtKB-KW"/>
</dbReference>
<dbReference type="InterPro" id="IPR015927">
    <property type="entry name" value="Peptidase_S24_S26A/B/C"/>
</dbReference>
<dbReference type="InterPro" id="IPR039418">
    <property type="entry name" value="LexA-like"/>
</dbReference>